<evidence type="ECO:0008006" key="5">
    <source>
        <dbReference type="Google" id="ProtNLM"/>
    </source>
</evidence>
<protein>
    <recommendedName>
        <fullName evidence="5">Pentacotripeptide-repeat region of PRORP domain-containing protein</fullName>
    </recommendedName>
</protein>
<feature type="repeat" description="PPR" evidence="2">
    <location>
        <begin position="438"/>
        <end position="465"/>
    </location>
</feature>
<name>A0A6A6KWP2_HEVBR</name>
<dbReference type="Gene3D" id="1.25.40.10">
    <property type="entry name" value="Tetratricopeptide repeat domain"/>
    <property type="match status" value="3"/>
</dbReference>
<dbReference type="InterPro" id="IPR011990">
    <property type="entry name" value="TPR-like_helical_dom_sf"/>
</dbReference>
<dbReference type="Proteomes" id="UP000467840">
    <property type="component" value="Chromosome 2"/>
</dbReference>
<dbReference type="PANTHER" id="PTHR46870">
    <property type="entry name" value="PROTEIN THYLAKOID ASSEMBLY 8-LIKE, CHLOROPLASTIC"/>
    <property type="match status" value="1"/>
</dbReference>
<feature type="repeat" description="PPR" evidence="2">
    <location>
        <begin position="298"/>
        <end position="332"/>
    </location>
</feature>
<evidence type="ECO:0000313" key="4">
    <source>
        <dbReference type="Proteomes" id="UP000467840"/>
    </source>
</evidence>
<feature type="repeat" description="PPR" evidence="2">
    <location>
        <begin position="174"/>
        <end position="208"/>
    </location>
</feature>
<sequence>MWRIASNFLWRTSSSKTPSLSHSPLKNLPFLTHQFSKITSIKHQKQQQLQLLVLLHHISNLASKPSLSIWRRKKEMGKEGLIVAKELKRLQSDPLRLDRFMKSHVSRLLKSDLVAVLAEFQRQDQLYNVVRKEIWYRPDMFFYRDMLMMLARNRKVDEVKLVWQDLKREGVLFDQHTFGDIIRAFLDSGLPSEAMDIYEEMRQSPDLPLSLPFRVILKGLLPYPDLREKNPAIGSASRGSEVEMIRRWYRKLFCLSPSISSHSDIEVQLRFLCQAPNSQFTEAVSFFHRAIDSSRLPSQSACNYLVESLVKSKKYELAFSAYNKMTNAGILPSFVSLSRLIDCFVHTHELKFAFGVLSLILKRGFVVSSYVMNLMLKGLCRNGEVFKALDLFSEMKRSYVLPDNVSYSTIIKGLCTEKRLENALDLLVEMEGTNFEPDVVTYCNLMDGLCKDGRVEEAKGLLERI</sequence>
<evidence type="ECO:0000256" key="2">
    <source>
        <dbReference type="PROSITE-ProRule" id="PRU00708"/>
    </source>
</evidence>
<dbReference type="Pfam" id="PF01535">
    <property type="entry name" value="PPR"/>
    <property type="match status" value="4"/>
</dbReference>
<proteinExistence type="predicted"/>
<keyword evidence="1" id="KW-0677">Repeat</keyword>
<feature type="repeat" description="PPR" evidence="2">
    <location>
        <begin position="403"/>
        <end position="437"/>
    </location>
</feature>
<dbReference type="Pfam" id="PF13041">
    <property type="entry name" value="PPR_2"/>
    <property type="match status" value="1"/>
</dbReference>
<dbReference type="InterPro" id="IPR002885">
    <property type="entry name" value="PPR_rpt"/>
</dbReference>
<dbReference type="PANTHER" id="PTHR46870:SF1">
    <property type="entry name" value="OS03G0297700 PROTEIN"/>
    <property type="match status" value="1"/>
</dbReference>
<evidence type="ECO:0000256" key="1">
    <source>
        <dbReference type="ARBA" id="ARBA00022737"/>
    </source>
</evidence>
<keyword evidence="4" id="KW-1185">Reference proteome</keyword>
<accession>A0A6A6KWP2</accession>
<dbReference type="AlphaFoldDB" id="A0A6A6KWP2"/>
<evidence type="ECO:0000313" key="3">
    <source>
        <dbReference type="EMBL" id="KAF2291869.1"/>
    </source>
</evidence>
<dbReference type="EMBL" id="JAAGAX010000015">
    <property type="protein sequence ID" value="KAF2291869.1"/>
    <property type="molecule type" value="Genomic_DNA"/>
</dbReference>
<reference evidence="3 4" key="1">
    <citation type="journal article" date="2020" name="Mol. Plant">
        <title>The Chromosome-Based Rubber Tree Genome Provides New Insights into Spurge Genome Evolution and Rubber Biosynthesis.</title>
        <authorList>
            <person name="Liu J."/>
            <person name="Shi C."/>
            <person name="Shi C.C."/>
            <person name="Li W."/>
            <person name="Zhang Q.J."/>
            <person name="Zhang Y."/>
            <person name="Li K."/>
            <person name="Lu H.F."/>
            <person name="Shi C."/>
            <person name="Zhu S.T."/>
            <person name="Xiao Z.Y."/>
            <person name="Nan H."/>
            <person name="Yue Y."/>
            <person name="Zhu X.G."/>
            <person name="Wu Y."/>
            <person name="Hong X.N."/>
            <person name="Fan G.Y."/>
            <person name="Tong Y."/>
            <person name="Zhang D."/>
            <person name="Mao C.L."/>
            <person name="Liu Y.L."/>
            <person name="Hao S.J."/>
            <person name="Liu W.Q."/>
            <person name="Lv M.Q."/>
            <person name="Zhang H.B."/>
            <person name="Liu Y."/>
            <person name="Hu-Tang G.R."/>
            <person name="Wang J.P."/>
            <person name="Wang J.H."/>
            <person name="Sun Y.H."/>
            <person name="Ni S.B."/>
            <person name="Chen W.B."/>
            <person name="Zhang X.C."/>
            <person name="Jiao Y.N."/>
            <person name="Eichler E.E."/>
            <person name="Li G.H."/>
            <person name="Liu X."/>
            <person name="Gao L.Z."/>
        </authorList>
    </citation>
    <scope>NUCLEOTIDE SEQUENCE [LARGE SCALE GENOMIC DNA]</scope>
    <source>
        <strain evidence="4">cv. GT1</strain>
        <tissue evidence="3">Leaf</tissue>
    </source>
</reference>
<feature type="repeat" description="PPR" evidence="2">
    <location>
        <begin position="368"/>
        <end position="402"/>
    </location>
</feature>
<dbReference type="PROSITE" id="PS51375">
    <property type="entry name" value="PPR"/>
    <property type="match status" value="5"/>
</dbReference>
<dbReference type="NCBIfam" id="TIGR00756">
    <property type="entry name" value="PPR"/>
    <property type="match status" value="4"/>
</dbReference>
<organism evidence="3 4">
    <name type="scientific">Hevea brasiliensis</name>
    <name type="common">Para rubber tree</name>
    <name type="synonym">Siphonia brasiliensis</name>
    <dbReference type="NCBI Taxonomy" id="3981"/>
    <lineage>
        <taxon>Eukaryota</taxon>
        <taxon>Viridiplantae</taxon>
        <taxon>Streptophyta</taxon>
        <taxon>Embryophyta</taxon>
        <taxon>Tracheophyta</taxon>
        <taxon>Spermatophyta</taxon>
        <taxon>Magnoliopsida</taxon>
        <taxon>eudicotyledons</taxon>
        <taxon>Gunneridae</taxon>
        <taxon>Pentapetalae</taxon>
        <taxon>rosids</taxon>
        <taxon>fabids</taxon>
        <taxon>Malpighiales</taxon>
        <taxon>Euphorbiaceae</taxon>
        <taxon>Crotonoideae</taxon>
        <taxon>Micrandreae</taxon>
        <taxon>Hevea</taxon>
    </lineage>
</organism>
<gene>
    <name evidence="3" type="ORF">GH714_035938</name>
</gene>
<comment type="caution">
    <text evidence="3">The sequence shown here is derived from an EMBL/GenBank/DDBJ whole genome shotgun (WGS) entry which is preliminary data.</text>
</comment>
<dbReference type="InterPro" id="IPR044795">
    <property type="entry name" value="THA8L-like"/>
</dbReference>